<gene>
    <name evidence="2" type="ORF">BCAL0171</name>
</gene>
<name>B4EE95_BURCJ</name>
<sequence>MTKNFPDELAAWVAQRRNAAKHKRNEYLVSFLAVRNDVIEATAAGYALKTIWEHMQATGRVSFRYETFLKYVRRHIANSSLPGVTPARRGSERGRSDKSKTNEIGSSKKGEIPAIGGFSFKATPNGDELL</sequence>
<dbReference type="Pfam" id="PF17273">
    <property type="entry name" value="DUF5338"/>
    <property type="match status" value="1"/>
</dbReference>
<dbReference type="KEGG" id="bcj:BCAL0171"/>
<evidence type="ECO:0000256" key="1">
    <source>
        <dbReference type="SAM" id="MobiDB-lite"/>
    </source>
</evidence>
<evidence type="ECO:0000313" key="2">
    <source>
        <dbReference type="EMBL" id="CAR50479.1"/>
    </source>
</evidence>
<dbReference type="InterPro" id="IPR035225">
    <property type="entry name" value="DUF5338"/>
</dbReference>
<dbReference type="eggNOG" id="ENOG5033ZXK">
    <property type="taxonomic scope" value="Bacteria"/>
</dbReference>
<dbReference type="RefSeq" id="WP_012492277.1">
    <property type="nucleotide sequence ID" value="NC_011000.1"/>
</dbReference>
<proteinExistence type="predicted"/>
<dbReference type="AlphaFoldDB" id="B4EE95"/>
<dbReference type="EMBL" id="AM747720">
    <property type="protein sequence ID" value="CAR50479.1"/>
    <property type="molecule type" value="Genomic_DNA"/>
</dbReference>
<dbReference type="HOGENOM" id="CLU_147357_1_0_4"/>
<organism evidence="2 3">
    <name type="scientific">Burkholderia cenocepacia (strain ATCC BAA-245 / DSM 16553 / LMG 16656 / NCTC 13227 / J2315 / CF5610)</name>
    <name type="common">Burkholderia cepacia (strain J2315)</name>
    <dbReference type="NCBI Taxonomy" id="216591"/>
    <lineage>
        <taxon>Bacteria</taxon>
        <taxon>Pseudomonadati</taxon>
        <taxon>Pseudomonadota</taxon>
        <taxon>Betaproteobacteria</taxon>
        <taxon>Burkholderiales</taxon>
        <taxon>Burkholderiaceae</taxon>
        <taxon>Burkholderia</taxon>
        <taxon>Burkholderia cepacia complex</taxon>
    </lineage>
</organism>
<evidence type="ECO:0000313" key="3">
    <source>
        <dbReference type="Proteomes" id="UP000001035"/>
    </source>
</evidence>
<feature type="compositionally biased region" description="Basic and acidic residues" evidence="1">
    <location>
        <begin position="89"/>
        <end position="111"/>
    </location>
</feature>
<keyword evidence="3" id="KW-1185">Reference proteome</keyword>
<protein>
    <submittedName>
        <fullName evidence="2">Plasmid conjugal transfer protein</fullName>
    </submittedName>
</protein>
<accession>B4EE95</accession>
<feature type="region of interest" description="Disordered" evidence="1">
    <location>
        <begin position="80"/>
        <end position="130"/>
    </location>
</feature>
<reference evidence="2 3" key="1">
    <citation type="journal article" date="2009" name="J. Bacteriol.">
        <title>The genome of Burkholderia cenocepacia J2315, an epidemic pathogen of cystic fibrosis patients.</title>
        <authorList>
            <person name="Holden M.T."/>
            <person name="Seth-Smith H.M."/>
            <person name="Crossman L.C."/>
            <person name="Sebaihia M."/>
            <person name="Bentley S.D."/>
            <person name="Cerdeno-Tarraga A.M."/>
            <person name="Thomson N.R."/>
            <person name="Bason N."/>
            <person name="Quail M.A."/>
            <person name="Sharp S."/>
            <person name="Cherevach I."/>
            <person name="Churcher C."/>
            <person name="Goodhead I."/>
            <person name="Hauser H."/>
            <person name="Holroyd N."/>
            <person name="Mungall K."/>
            <person name="Scott P."/>
            <person name="Walker D."/>
            <person name="White B."/>
            <person name="Rose H."/>
            <person name="Iversen P."/>
            <person name="Mil-Homens D."/>
            <person name="Rocha E.P."/>
            <person name="Fialho A.M."/>
            <person name="Baldwin A."/>
            <person name="Dowson C."/>
            <person name="Barrell B.G."/>
            <person name="Govan J.R."/>
            <person name="Vandamme P."/>
            <person name="Hart C.A."/>
            <person name="Mahenthiralingam E."/>
            <person name="Parkhill J."/>
        </authorList>
    </citation>
    <scope>NUCLEOTIDE SEQUENCE [LARGE SCALE GENOMIC DNA]</scope>
    <source>
        <strain evidence="3">ATCC BAA-245 / DSM 16553 / LMG 16656 / NCTC 13227 / J2315 / CF5610</strain>
    </source>
</reference>
<dbReference type="Proteomes" id="UP000001035">
    <property type="component" value="Chromosome 1"/>
</dbReference>